<evidence type="ECO:0000256" key="1">
    <source>
        <dbReference type="SAM" id="MobiDB-lite"/>
    </source>
</evidence>
<name>A0A1H9QU87_BUTFI</name>
<sequence>MKKKVLSVMMGVFMTSSLLAGCGSSEGDTAGQADSSTQEVSAQETAKEESNEQQATEGTAATEIPDDYKYYFSFDEEDERVHAAIQDTAATPIVQTTDDAVNYVNGVSGNALYVDGSKGAKLDVNGVGDTYSVSFWVYSERSANYMPTLQYGPDIHGDATGGQHYVNFTWADWNPDGSAFPCVWAYDQLDDAKWPNWYPDEANTHVGEWNNITLTVDPSELSEDGTLIVAHLYFNGEELVGYDSDGNVRPTYVVSGTMAESDNFDFLLGINYWDAIMKGAFDEIYVYDYVLDAGQIKALYEAGDATSTYDAPTHEVTLTVDENAIDSVGATDFSNAWWSDWSEFTELKDGETKVVKLKNWSDGVNNYDNYTVLFTNEKTPAHEDPNESGSADHKEYACVRADAFGWTPDGDIDAALFNYSWGNWGTWLQQVMTEADVELTISRSGSELTVNAVQTDYLGSANTCNVTFPADITADDDCFFAITGEACYIDILSIEDAISVVADPDAIDSVGSTDLTNAWWTDWSTPIEIADGTTTTVNFKNYSDGVNNWDNYVMVFTNEETDAHQNPNPDEGVGSADHVEYAAIRADAYGWDADIDGGDVTYETSWGDDWATWLDAMKDADVTLTITRDGTSMVVDAVIVDRNGNKFTNKTSWTTTCQAGDPMYMLLTCEECYIDIMSVETK</sequence>
<dbReference type="InterPro" id="IPR013320">
    <property type="entry name" value="ConA-like_dom_sf"/>
</dbReference>
<proteinExistence type="predicted"/>
<accession>A0A1H9QU87</accession>
<feature type="chain" id="PRO_5039097669" description="Concanavalin A-like lectin/glucanases superfamily protein" evidence="2">
    <location>
        <begin position="21"/>
        <end position="682"/>
    </location>
</feature>
<protein>
    <recommendedName>
        <fullName evidence="5">Concanavalin A-like lectin/glucanases superfamily protein</fullName>
    </recommendedName>
</protein>
<evidence type="ECO:0000313" key="4">
    <source>
        <dbReference type="Proteomes" id="UP000182584"/>
    </source>
</evidence>
<reference evidence="3 4" key="1">
    <citation type="submission" date="2016-10" db="EMBL/GenBank/DDBJ databases">
        <authorList>
            <person name="de Groot N.N."/>
        </authorList>
    </citation>
    <scope>NUCLEOTIDE SEQUENCE [LARGE SCALE GENOMIC DNA]</scope>
    <source>
        <strain evidence="3 4">AR40</strain>
    </source>
</reference>
<dbReference type="Proteomes" id="UP000182584">
    <property type="component" value="Unassembled WGS sequence"/>
</dbReference>
<dbReference type="RefSeq" id="WP_074755533.1">
    <property type="nucleotide sequence ID" value="NZ_FOGJ01000008.1"/>
</dbReference>
<feature type="signal peptide" evidence="2">
    <location>
        <begin position="1"/>
        <end position="20"/>
    </location>
</feature>
<evidence type="ECO:0008006" key="5">
    <source>
        <dbReference type="Google" id="ProtNLM"/>
    </source>
</evidence>
<organism evidence="3 4">
    <name type="scientific">Butyrivibrio fibrisolvens</name>
    <dbReference type="NCBI Taxonomy" id="831"/>
    <lineage>
        <taxon>Bacteria</taxon>
        <taxon>Bacillati</taxon>
        <taxon>Bacillota</taxon>
        <taxon>Clostridia</taxon>
        <taxon>Lachnospirales</taxon>
        <taxon>Lachnospiraceae</taxon>
        <taxon>Butyrivibrio</taxon>
    </lineage>
</organism>
<feature type="region of interest" description="Disordered" evidence="1">
    <location>
        <begin position="24"/>
        <end position="60"/>
    </location>
</feature>
<evidence type="ECO:0000313" key="3">
    <source>
        <dbReference type="EMBL" id="SER64026.1"/>
    </source>
</evidence>
<dbReference type="SUPFAM" id="SSF49899">
    <property type="entry name" value="Concanavalin A-like lectins/glucanases"/>
    <property type="match status" value="1"/>
</dbReference>
<keyword evidence="2" id="KW-0732">Signal</keyword>
<feature type="compositionally biased region" description="Polar residues" evidence="1">
    <location>
        <begin position="32"/>
        <end position="44"/>
    </location>
</feature>
<dbReference type="AlphaFoldDB" id="A0A1H9QU87"/>
<gene>
    <name evidence="3" type="ORF">SAMN04487884_108120</name>
</gene>
<dbReference type="PROSITE" id="PS51257">
    <property type="entry name" value="PROKAR_LIPOPROTEIN"/>
    <property type="match status" value="1"/>
</dbReference>
<dbReference type="OrthoDB" id="2941608at2"/>
<dbReference type="EMBL" id="FOGJ01000008">
    <property type="protein sequence ID" value="SER64026.1"/>
    <property type="molecule type" value="Genomic_DNA"/>
</dbReference>
<dbReference type="Gene3D" id="2.60.120.200">
    <property type="match status" value="1"/>
</dbReference>
<evidence type="ECO:0000256" key="2">
    <source>
        <dbReference type="SAM" id="SignalP"/>
    </source>
</evidence>